<dbReference type="InterPro" id="IPR036787">
    <property type="entry name" value="T_IF-3_N_sf"/>
</dbReference>
<sequence length="263" mass="29629">MFLNKLLKQISSIPKFRIITQLPSPLLGTKRNICSRIVINGNVVQNKAIGLAFKRNSVWRFGDGRFGQVSVQKRYFLTKNEEIRDEVISLIDELGVQKGNQSTREVLGGLDRSKHVLVLVNRESKPPMCRIFDKQYLYERNKLGKKSYGGDSKLGEVSGRVSVERKNGLRKGAVKHKQIEISANIGENDLKVKTKKLVEFLTSGYRVEVKIVKKSRNARLDDNSKNIIDRVMEESKSFSSVVKPPTREGSALATILQGKISSN</sequence>
<dbReference type="InterPro" id="IPR036788">
    <property type="entry name" value="T_IF-3_C_sf"/>
</dbReference>
<dbReference type="Pfam" id="PF05198">
    <property type="entry name" value="IF3_N"/>
    <property type="match status" value="1"/>
</dbReference>
<dbReference type="GO" id="GO:0032790">
    <property type="term" value="P:ribosome disassembly"/>
    <property type="evidence" value="ECO:0007669"/>
    <property type="project" value="TreeGrafter"/>
</dbReference>
<comment type="similarity">
    <text evidence="1">Belongs to the IF-3 family.</text>
</comment>
<dbReference type="SUPFAM" id="SSF54364">
    <property type="entry name" value="Translation initiation factor IF3, N-terminal domain"/>
    <property type="match status" value="1"/>
</dbReference>
<dbReference type="GO" id="GO:0003743">
    <property type="term" value="F:translation initiation factor activity"/>
    <property type="evidence" value="ECO:0007669"/>
    <property type="project" value="UniProtKB-KW"/>
</dbReference>
<evidence type="ECO:0000313" key="7">
    <source>
        <dbReference type="Proteomes" id="UP000245591"/>
    </source>
</evidence>
<organism evidence="6 7">
    <name type="scientific">Smittium angustum</name>
    <dbReference type="NCBI Taxonomy" id="133377"/>
    <lineage>
        <taxon>Eukaryota</taxon>
        <taxon>Fungi</taxon>
        <taxon>Fungi incertae sedis</taxon>
        <taxon>Zoopagomycota</taxon>
        <taxon>Kickxellomycotina</taxon>
        <taxon>Harpellomycetes</taxon>
        <taxon>Harpellales</taxon>
        <taxon>Legeriomycetaceae</taxon>
        <taxon>Smittium</taxon>
    </lineage>
</organism>
<feature type="domain" description="Translation initiation factor 3 N-terminal" evidence="5">
    <location>
        <begin position="80"/>
        <end position="145"/>
    </location>
</feature>
<dbReference type="EMBL" id="MBFU01000325">
    <property type="protein sequence ID" value="PWA00596.1"/>
    <property type="molecule type" value="Genomic_DNA"/>
</dbReference>
<keyword evidence="2" id="KW-0396">Initiation factor</keyword>
<protein>
    <recommendedName>
        <fullName evidence="8">Translation initiation factor 3 N-terminal domain-containing protein</fullName>
    </recommendedName>
</protein>
<dbReference type="InterPro" id="IPR019815">
    <property type="entry name" value="Translation_initiation_fac_3_C"/>
</dbReference>
<proteinExistence type="inferred from homology"/>
<dbReference type="PANTHER" id="PTHR10938:SF0">
    <property type="entry name" value="TRANSLATION INITIATION FACTOR IF-3, MITOCHONDRIAL"/>
    <property type="match status" value="1"/>
</dbReference>
<evidence type="ECO:0000259" key="5">
    <source>
        <dbReference type="Pfam" id="PF05198"/>
    </source>
</evidence>
<evidence type="ECO:0000313" key="6">
    <source>
        <dbReference type="EMBL" id="PWA00596.1"/>
    </source>
</evidence>
<dbReference type="Gene3D" id="3.10.20.80">
    <property type="entry name" value="Translation initiation factor 3 (IF-3), N-terminal domain"/>
    <property type="match status" value="1"/>
</dbReference>
<dbReference type="GO" id="GO:0005739">
    <property type="term" value="C:mitochondrion"/>
    <property type="evidence" value="ECO:0007669"/>
    <property type="project" value="TreeGrafter"/>
</dbReference>
<comment type="caution">
    <text evidence="6">The sequence shown here is derived from an EMBL/GenBank/DDBJ whole genome shotgun (WGS) entry which is preliminary data.</text>
</comment>
<dbReference type="AlphaFoldDB" id="A0A2U1J687"/>
<evidence type="ECO:0000256" key="3">
    <source>
        <dbReference type="ARBA" id="ARBA00022917"/>
    </source>
</evidence>
<dbReference type="GO" id="GO:0070124">
    <property type="term" value="P:mitochondrial translational initiation"/>
    <property type="evidence" value="ECO:0007669"/>
    <property type="project" value="TreeGrafter"/>
</dbReference>
<feature type="domain" description="Translation initiation factor 3 C-terminal" evidence="4">
    <location>
        <begin position="175"/>
        <end position="257"/>
    </location>
</feature>
<accession>A0A2U1J687</accession>
<dbReference type="PANTHER" id="PTHR10938">
    <property type="entry name" value="TRANSLATION INITIATION FACTOR IF-3"/>
    <property type="match status" value="1"/>
</dbReference>
<evidence type="ECO:0000256" key="1">
    <source>
        <dbReference type="ARBA" id="ARBA00005439"/>
    </source>
</evidence>
<gene>
    <name evidence="6" type="ORF">BB558_003354</name>
</gene>
<keyword evidence="3" id="KW-0648">Protein biosynthesis</keyword>
<reference evidence="6 7" key="1">
    <citation type="journal article" date="2018" name="MBio">
        <title>Comparative Genomics Reveals the Core Gene Toolbox for the Fungus-Insect Symbiosis.</title>
        <authorList>
            <person name="Wang Y."/>
            <person name="Stata M."/>
            <person name="Wang W."/>
            <person name="Stajich J.E."/>
            <person name="White M.M."/>
            <person name="Moncalvo J.M."/>
        </authorList>
    </citation>
    <scope>NUCLEOTIDE SEQUENCE [LARGE SCALE GENOMIC DNA]</scope>
    <source>
        <strain evidence="6 7">AUS-126-30</strain>
    </source>
</reference>
<evidence type="ECO:0008006" key="8">
    <source>
        <dbReference type="Google" id="ProtNLM"/>
    </source>
</evidence>
<dbReference type="SUPFAM" id="SSF55200">
    <property type="entry name" value="Translation initiation factor IF3, C-terminal domain"/>
    <property type="match status" value="1"/>
</dbReference>
<dbReference type="InterPro" id="IPR019814">
    <property type="entry name" value="Translation_initiation_fac_3_N"/>
</dbReference>
<dbReference type="Pfam" id="PF00707">
    <property type="entry name" value="IF3_C"/>
    <property type="match status" value="1"/>
</dbReference>
<evidence type="ECO:0000259" key="4">
    <source>
        <dbReference type="Pfam" id="PF00707"/>
    </source>
</evidence>
<name>A0A2U1J687_SMIAN</name>
<evidence type="ECO:0000256" key="2">
    <source>
        <dbReference type="ARBA" id="ARBA00022540"/>
    </source>
</evidence>
<dbReference type="InterPro" id="IPR001288">
    <property type="entry name" value="Translation_initiation_fac_3"/>
</dbReference>
<keyword evidence="7" id="KW-1185">Reference proteome</keyword>
<dbReference type="Proteomes" id="UP000245591">
    <property type="component" value="Unassembled WGS sequence"/>
</dbReference>
<dbReference type="GO" id="GO:0043022">
    <property type="term" value="F:ribosome binding"/>
    <property type="evidence" value="ECO:0007669"/>
    <property type="project" value="TreeGrafter"/>
</dbReference>
<dbReference type="Gene3D" id="3.30.110.10">
    <property type="entry name" value="Translation initiation factor 3 (IF-3), C-terminal domain"/>
    <property type="match status" value="1"/>
</dbReference>